<evidence type="ECO:0000313" key="2">
    <source>
        <dbReference type="Proteomes" id="UP001153069"/>
    </source>
</evidence>
<sequence length="205" mass="23014">MMSSVLLKSLAKRPLSIPSAKGSFPAAAVSSSLDNTIQKYCHYHTDTNSQSSDDRIFPVYVHHVSKVVLKHLQDSRSNWLVEQGLDKGLHVNSNGTFMLTFPPTEKGSGGKLWTSYDAATRQHWLSVYRQKFNARFLLKQSTCKMTGAQKMRNIQKTIQDHQTVEDQIRLVVDQMVRLVPPHIIATKEENQATTETATTNADQAS</sequence>
<keyword evidence="2" id="KW-1185">Reference proteome</keyword>
<dbReference type="EMBL" id="CAICTM010000442">
    <property type="protein sequence ID" value="CAB9510599.1"/>
    <property type="molecule type" value="Genomic_DNA"/>
</dbReference>
<proteinExistence type="predicted"/>
<reference evidence="1" key="1">
    <citation type="submission" date="2020-06" db="EMBL/GenBank/DDBJ databases">
        <authorList>
            <consortium name="Plant Systems Biology data submission"/>
        </authorList>
    </citation>
    <scope>NUCLEOTIDE SEQUENCE</scope>
    <source>
        <strain evidence="1">D6</strain>
    </source>
</reference>
<gene>
    <name evidence="1" type="ORF">SEMRO_443_G144180.1</name>
</gene>
<dbReference type="OrthoDB" id="45742at2759"/>
<protein>
    <submittedName>
        <fullName evidence="1">DIS3 mitotic control homolog</fullName>
    </submittedName>
</protein>
<organism evidence="1 2">
    <name type="scientific">Seminavis robusta</name>
    <dbReference type="NCBI Taxonomy" id="568900"/>
    <lineage>
        <taxon>Eukaryota</taxon>
        <taxon>Sar</taxon>
        <taxon>Stramenopiles</taxon>
        <taxon>Ochrophyta</taxon>
        <taxon>Bacillariophyta</taxon>
        <taxon>Bacillariophyceae</taxon>
        <taxon>Bacillariophycidae</taxon>
        <taxon>Naviculales</taxon>
        <taxon>Naviculaceae</taxon>
        <taxon>Seminavis</taxon>
    </lineage>
</organism>
<evidence type="ECO:0000313" key="1">
    <source>
        <dbReference type="EMBL" id="CAB9510599.1"/>
    </source>
</evidence>
<dbReference type="Proteomes" id="UP001153069">
    <property type="component" value="Unassembled WGS sequence"/>
</dbReference>
<dbReference type="AlphaFoldDB" id="A0A9N8E0N2"/>
<name>A0A9N8E0N2_9STRA</name>
<comment type="caution">
    <text evidence="1">The sequence shown here is derived from an EMBL/GenBank/DDBJ whole genome shotgun (WGS) entry which is preliminary data.</text>
</comment>
<accession>A0A9N8E0N2</accession>